<evidence type="ECO:0000256" key="4">
    <source>
        <dbReference type="ARBA" id="ARBA00022801"/>
    </source>
</evidence>
<dbReference type="Pfam" id="PF02272">
    <property type="entry name" value="DHHA1"/>
    <property type="match status" value="1"/>
</dbReference>
<dbReference type="PANTHER" id="PTHR30255">
    <property type="entry name" value="SINGLE-STRANDED-DNA-SPECIFIC EXONUCLEASE RECJ"/>
    <property type="match status" value="1"/>
</dbReference>
<feature type="domain" description="RecJ OB" evidence="8">
    <location>
        <begin position="458"/>
        <end position="565"/>
    </location>
</feature>
<comment type="caution">
    <text evidence="9">The sequence shown here is derived from an EMBL/GenBank/DDBJ whole genome shotgun (WGS) entry which is preliminary data.</text>
</comment>
<dbReference type="NCBIfam" id="TIGR00644">
    <property type="entry name" value="recJ"/>
    <property type="match status" value="1"/>
</dbReference>
<gene>
    <name evidence="9" type="primary">recJ</name>
    <name evidence="9" type="ORF">F0919_05760</name>
</gene>
<sequence>MTKIWKIKQADEQITDVIAEALKIHPVICKLLSFRGVADYESAKSFFRPALCQLHDPFLMKGMAIAVERIGKAIQRNETIMVYGDYDVDGTTAVAVVFSFLKKTNPGANILFYVPHRYREGYGISTAGIDFAIEQGVSLMITLDCGIKSADKIDYAASLGIDVIICDHHTPDETQIPKALAILNPKQTDCAYPFKELSGCGIGYKLISAIAQHRDLPAETTERYLDLVATSIAADIVPMDGENRILAAFGIIRANENPSLALKTIKEIAGVTRNFTISDLVFIIAPRINAAGRMDDARKAIELFIEEEPVKSRELAEILCSDNFDRKEVDKNMTDEALDILQNDTAMSSHMSTVLFRPHWHKGVVGIVASRLIDHYYRPTIVLTESNGKVTGSARSVNGFNIYEAIHQCGDLLENYGGHFFAAGMTLCPENLIAFQEKFERVVCDTIESTSLKPVIEIDAELRLKDINDGFYNIIRQFEPFGPTNLRPVFISRNVSNYKGYTRVVKEMHIRFVIEQDKGATISGIGFGMADKYDIIASGQPFDILYTLDENDWNGNKSIQMKVIDVRPSAENNY</sequence>
<dbReference type="PANTHER" id="PTHR30255:SF2">
    <property type="entry name" value="SINGLE-STRANDED-DNA-SPECIFIC EXONUCLEASE RECJ"/>
    <property type="match status" value="1"/>
</dbReference>
<dbReference type="RefSeq" id="WP_150031754.1">
    <property type="nucleotide sequence ID" value="NZ_VWSH01000001.1"/>
</dbReference>
<dbReference type="GO" id="GO:0008409">
    <property type="term" value="F:5'-3' exonuclease activity"/>
    <property type="evidence" value="ECO:0007669"/>
    <property type="project" value="InterPro"/>
</dbReference>
<comment type="similarity">
    <text evidence="1">Belongs to the RecJ family.</text>
</comment>
<dbReference type="InterPro" id="IPR003156">
    <property type="entry name" value="DHHA1_dom"/>
</dbReference>
<dbReference type="GO" id="GO:0006310">
    <property type="term" value="P:DNA recombination"/>
    <property type="evidence" value="ECO:0007669"/>
    <property type="project" value="InterPro"/>
</dbReference>
<dbReference type="AlphaFoldDB" id="A0A5M6CPH6"/>
<organism evidence="9 10">
    <name type="scientific">Taibaiella lutea</name>
    <dbReference type="NCBI Taxonomy" id="2608001"/>
    <lineage>
        <taxon>Bacteria</taxon>
        <taxon>Pseudomonadati</taxon>
        <taxon>Bacteroidota</taxon>
        <taxon>Chitinophagia</taxon>
        <taxon>Chitinophagales</taxon>
        <taxon>Chitinophagaceae</taxon>
        <taxon>Taibaiella</taxon>
    </lineage>
</organism>
<dbReference type="SUPFAM" id="SSF64182">
    <property type="entry name" value="DHH phosphoesterases"/>
    <property type="match status" value="1"/>
</dbReference>
<dbReference type="Gene3D" id="3.10.310.30">
    <property type="match status" value="1"/>
</dbReference>
<evidence type="ECO:0000313" key="10">
    <source>
        <dbReference type="Proteomes" id="UP000323632"/>
    </source>
</evidence>
<dbReference type="Proteomes" id="UP000323632">
    <property type="component" value="Unassembled WGS sequence"/>
</dbReference>
<keyword evidence="5 9" id="KW-0269">Exonuclease</keyword>
<evidence type="ECO:0000259" key="6">
    <source>
        <dbReference type="Pfam" id="PF01368"/>
    </source>
</evidence>
<dbReference type="InterPro" id="IPR004610">
    <property type="entry name" value="RecJ"/>
</dbReference>
<dbReference type="InterPro" id="IPR041122">
    <property type="entry name" value="RecJ_OB"/>
</dbReference>
<dbReference type="EMBL" id="VWSH01000001">
    <property type="protein sequence ID" value="KAA5537178.1"/>
    <property type="molecule type" value="Genomic_DNA"/>
</dbReference>
<dbReference type="InterPro" id="IPR051673">
    <property type="entry name" value="SSDNA_exonuclease_RecJ"/>
</dbReference>
<feature type="domain" description="DDH" evidence="6">
    <location>
        <begin position="80"/>
        <end position="232"/>
    </location>
</feature>
<evidence type="ECO:0000256" key="3">
    <source>
        <dbReference type="ARBA" id="ARBA00022722"/>
    </source>
</evidence>
<evidence type="ECO:0000313" key="9">
    <source>
        <dbReference type="EMBL" id="KAA5537178.1"/>
    </source>
</evidence>
<evidence type="ECO:0000259" key="8">
    <source>
        <dbReference type="Pfam" id="PF17768"/>
    </source>
</evidence>
<evidence type="ECO:0000256" key="2">
    <source>
        <dbReference type="ARBA" id="ARBA00019841"/>
    </source>
</evidence>
<dbReference type="InterPro" id="IPR038763">
    <property type="entry name" value="DHH_sf"/>
</dbReference>
<reference evidence="9 10" key="1">
    <citation type="submission" date="2019-09" db="EMBL/GenBank/DDBJ databases">
        <title>Genome sequence and assembly of Taibaiella sp.</title>
        <authorList>
            <person name="Chhetri G."/>
        </authorList>
    </citation>
    <scope>NUCLEOTIDE SEQUENCE [LARGE SCALE GENOMIC DNA]</scope>
    <source>
        <strain evidence="9 10">KVB11</strain>
    </source>
</reference>
<dbReference type="Pfam" id="PF17768">
    <property type="entry name" value="RecJ_OB"/>
    <property type="match status" value="1"/>
</dbReference>
<keyword evidence="10" id="KW-1185">Reference proteome</keyword>
<proteinExistence type="inferred from homology"/>
<accession>A0A5M6CPH6</accession>
<name>A0A5M6CPH6_9BACT</name>
<feature type="domain" description="DHHA1" evidence="7">
    <location>
        <begin position="357"/>
        <end position="443"/>
    </location>
</feature>
<keyword evidence="3" id="KW-0540">Nuclease</keyword>
<dbReference type="InterPro" id="IPR001667">
    <property type="entry name" value="DDH_dom"/>
</dbReference>
<dbReference type="GO" id="GO:0006281">
    <property type="term" value="P:DNA repair"/>
    <property type="evidence" value="ECO:0007669"/>
    <property type="project" value="InterPro"/>
</dbReference>
<evidence type="ECO:0000259" key="7">
    <source>
        <dbReference type="Pfam" id="PF02272"/>
    </source>
</evidence>
<evidence type="ECO:0000256" key="5">
    <source>
        <dbReference type="ARBA" id="ARBA00022839"/>
    </source>
</evidence>
<dbReference type="GO" id="GO:0003676">
    <property type="term" value="F:nucleic acid binding"/>
    <property type="evidence" value="ECO:0007669"/>
    <property type="project" value="InterPro"/>
</dbReference>
<keyword evidence="4" id="KW-0378">Hydrolase</keyword>
<dbReference type="Gene3D" id="3.90.1640.30">
    <property type="match status" value="1"/>
</dbReference>
<evidence type="ECO:0000256" key="1">
    <source>
        <dbReference type="ARBA" id="ARBA00005915"/>
    </source>
</evidence>
<protein>
    <recommendedName>
        <fullName evidence="2">Single-stranded-DNA-specific exonuclease RecJ</fullName>
    </recommendedName>
</protein>
<dbReference type="Pfam" id="PF01368">
    <property type="entry name" value="DHH"/>
    <property type="match status" value="1"/>
</dbReference>